<dbReference type="InterPro" id="IPR036291">
    <property type="entry name" value="NAD(P)-bd_dom_sf"/>
</dbReference>
<organism evidence="3">
    <name type="scientific">Providencia stuartii</name>
    <dbReference type="NCBI Taxonomy" id="588"/>
    <lineage>
        <taxon>Bacteria</taxon>
        <taxon>Pseudomonadati</taxon>
        <taxon>Pseudomonadota</taxon>
        <taxon>Gammaproteobacteria</taxon>
        <taxon>Enterobacterales</taxon>
        <taxon>Morganellaceae</taxon>
        <taxon>Providencia</taxon>
    </lineage>
</organism>
<dbReference type="Gene3D" id="3.40.50.720">
    <property type="entry name" value="NAD(P)-binding Rossmann-like Domain"/>
    <property type="match status" value="1"/>
</dbReference>
<reference evidence="3" key="1">
    <citation type="submission" date="2024-02" db="EMBL/GenBank/DDBJ databases">
        <authorList>
            <consortium name="Clinical and Environmental Microbiology Branch: Whole genome sequencing antimicrobial resistance pathogens in the healthcare setting"/>
        </authorList>
    </citation>
    <scope>NUCLEOTIDE SEQUENCE</scope>
    <source>
        <strain evidence="3">2020GO-00142</strain>
    </source>
</reference>
<gene>
    <name evidence="3" type="ORF">JRA39_003911</name>
</gene>
<keyword evidence="1" id="KW-0732">Signal</keyword>
<evidence type="ECO:0000313" key="3">
    <source>
        <dbReference type="EMBL" id="EMP9434781.1"/>
    </source>
</evidence>
<dbReference type="PANTHER" id="PTHR48079">
    <property type="entry name" value="PROTEIN YEEZ"/>
    <property type="match status" value="1"/>
</dbReference>
<proteinExistence type="predicted"/>
<feature type="domain" description="NAD-dependent epimerase/dehydratase" evidence="2">
    <location>
        <begin position="8"/>
        <end position="213"/>
    </location>
</feature>
<dbReference type="GO" id="GO:0005737">
    <property type="term" value="C:cytoplasm"/>
    <property type="evidence" value="ECO:0007669"/>
    <property type="project" value="TreeGrafter"/>
</dbReference>
<dbReference type="SUPFAM" id="SSF51735">
    <property type="entry name" value="NAD(P)-binding Rossmann-fold domains"/>
    <property type="match status" value="1"/>
</dbReference>
<dbReference type="AlphaFoldDB" id="A0AAI9I2V0"/>
<protein>
    <submittedName>
        <fullName evidence="3">SDR family oxidoreductase</fullName>
    </submittedName>
</protein>
<sequence length="275" mass="30086">MKKVAIVGLGWLGLPLARALLAAGMDVSGTKTTPDGIAAARAIGIDCYYLQLTPELDCDPTDFAQLMEEAGALIILLPPSKINVSAYVETIELLVDTAITFRIPRVIFTSSTSVYGDLSGEVNEESERQATTASAQALIDVENWLHALPNISVDILRLAGLVGENRHAGRFLAGKKSLKGAQQPVNIVHQDDVIEAIKLLLKQPQGGHIYNLCAPEHPQRADFYRQASQSLNLELPEFMLETEATTGKIVNGNRICQELRFEYQYPNPMNMPMTI</sequence>
<dbReference type="EMBL" id="AAZDVE040000047">
    <property type="protein sequence ID" value="EMP9434781.1"/>
    <property type="molecule type" value="Genomic_DNA"/>
</dbReference>
<evidence type="ECO:0000259" key="2">
    <source>
        <dbReference type="Pfam" id="PF01370"/>
    </source>
</evidence>
<dbReference type="PANTHER" id="PTHR48079:SF6">
    <property type="entry name" value="NAD(P)-BINDING DOMAIN-CONTAINING PROTEIN-RELATED"/>
    <property type="match status" value="1"/>
</dbReference>
<dbReference type="GO" id="GO:0004029">
    <property type="term" value="F:aldehyde dehydrogenase (NAD+) activity"/>
    <property type="evidence" value="ECO:0007669"/>
    <property type="project" value="TreeGrafter"/>
</dbReference>
<dbReference type="InterPro" id="IPR001509">
    <property type="entry name" value="Epimerase_deHydtase"/>
</dbReference>
<dbReference type="InterPro" id="IPR051783">
    <property type="entry name" value="NAD(P)-dependent_oxidoreduct"/>
</dbReference>
<comment type="caution">
    <text evidence="3">The sequence shown here is derived from an EMBL/GenBank/DDBJ whole genome shotgun (WGS) entry which is preliminary data.</text>
</comment>
<evidence type="ECO:0000256" key="1">
    <source>
        <dbReference type="SAM" id="SignalP"/>
    </source>
</evidence>
<name>A0AAI9I2V0_PROST</name>
<dbReference type="CDD" id="cd05266">
    <property type="entry name" value="SDR_a4"/>
    <property type="match status" value="1"/>
</dbReference>
<feature type="signal peptide" evidence="1">
    <location>
        <begin position="1"/>
        <end position="22"/>
    </location>
</feature>
<feature type="chain" id="PRO_5042532436" evidence="1">
    <location>
        <begin position="23"/>
        <end position="275"/>
    </location>
</feature>
<accession>A0AAI9I2V0</accession>
<dbReference type="Pfam" id="PF01370">
    <property type="entry name" value="Epimerase"/>
    <property type="match status" value="1"/>
</dbReference>